<dbReference type="Gene3D" id="3.60.15.10">
    <property type="entry name" value="Ribonuclease Z/Hydroxyacylglutathione hydrolase-like"/>
    <property type="match status" value="1"/>
</dbReference>
<dbReference type="Proteomes" id="UP000255425">
    <property type="component" value="Unassembled WGS sequence"/>
</dbReference>
<dbReference type="InterPro" id="IPR051013">
    <property type="entry name" value="MBL_superfamily_lactonases"/>
</dbReference>
<dbReference type="SUPFAM" id="SSF56281">
    <property type="entry name" value="Metallo-hydrolase/oxidoreductase"/>
    <property type="match status" value="1"/>
</dbReference>
<organism evidence="5 6">
    <name type="scientific">Staphylococcus saccharolyticus</name>
    <dbReference type="NCBI Taxonomy" id="33028"/>
    <lineage>
        <taxon>Bacteria</taxon>
        <taxon>Bacillati</taxon>
        <taxon>Bacillota</taxon>
        <taxon>Bacilli</taxon>
        <taxon>Bacillales</taxon>
        <taxon>Staphylococcaceae</taxon>
        <taxon>Staphylococcus</taxon>
    </lineage>
</organism>
<evidence type="ECO:0000256" key="1">
    <source>
        <dbReference type="ARBA" id="ARBA00007749"/>
    </source>
</evidence>
<evidence type="ECO:0000256" key="4">
    <source>
        <dbReference type="ARBA" id="ARBA00022833"/>
    </source>
</evidence>
<evidence type="ECO:0000256" key="3">
    <source>
        <dbReference type="ARBA" id="ARBA00022801"/>
    </source>
</evidence>
<keyword evidence="6" id="KW-1185">Reference proteome</keyword>
<dbReference type="GO" id="GO:0046872">
    <property type="term" value="F:metal ion binding"/>
    <property type="evidence" value="ECO:0007669"/>
    <property type="project" value="UniProtKB-KW"/>
</dbReference>
<proteinExistence type="inferred from homology"/>
<dbReference type="PANTHER" id="PTHR42978">
    <property type="entry name" value="QUORUM-QUENCHING LACTONASE YTNP-RELATED-RELATED"/>
    <property type="match status" value="1"/>
</dbReference>
<evidence type="ECO:0000256" key="2">
    <source>
        <dbReference type="ARBA" id="ARBA00022723"/>
    </source>
</evidence>
<protein>
    <submittedName>
        <fullName evidence="5">Metallo-beta-lactamase</fullName>
    </submittedName>
</protein>
<dbReference type="EMBL" id="UHDZ01000001">
    <property type="protein sequence ID" value="SUM70624.1"/>
    <property type="molecule type" value="Genomic_DNA"/>
</dbReference>
<dbReference type="GO" id="GO:0016787">
    <property type="term" value="F:hydrolase activity"/>
    <property type="evidence" value="ECO:0007669"/>
    <property type="project" value="UniProtKB-KW"/>
</dbReference>
<comment type="similarity">
    <text evidence="1">Belongs to the metallo-beta-lactamase superfamily.</text>
</comment>
<reference evidence="5 6" key="1">
    <citation type="submission" date="2018-06" db="EMBL/GenBank/DDBJ databases">
        <authorList>
            <consortium name="Pathogen Informatics"/>
            <person name="Doyle S."/>
        </authorList>
    </citation>
    <scope>NUCLEOTIDE SEQUENCE [LARGE SCALE GENOMIC DNA]</scope>
    <source>
        <strain evidence="5 6">NCTC11807</strain>
    </source>
</reference>
<keyword evidence="4" id="KW-0862">Zinc</keyword>
<evidence type="ECO:0000313" key="6">
    <source>
        <dbReference type="Proteomes" id="UP000255425"/>
    </source>
</evidence>
<dbReference type="InterPro" id="IPR036866">
    <property type="entry name" value="RibonucZ/Hydroxyglut_hydro"/>
</dbReference>
<dbReference type="PANTHER" id="PTHR42978:SF6">
    <property type="entry name" value="QUORUM-QUENCHING LACTONASE YTNP-RELATED"/>
    <property type="match status" value="1"/>
</dbReference>
<dbReference type="AlphaFoldDB" id="A0A380H1Z9"/>
<evidence type="ECO:0000313" key="5">
    <source>
        <dbReference type="EMBL" id="SUM70624.1"/>
    </source>
</evidence>
<gene>
    <name evidence="5" type="primary">ytnP_2</name>
    <name evidence="5" type="ORF">NCTC11807_01277</name>
</gene>
<sequence>MQRLILFSDSIEPYPGINMIHTGGHSYGHSMITIESKGEKAVHMSDIFPTTAHLNPLWVTAYDDYPMKSIREKERLIPYFIQNQYWFLFYHDENYFAVKY</sequence>
<keyword evidence="2" id="KW-0479">Metal-binding</keyword>
<keyword evidence="3" id="KW-0378">Hydrolase</keyword>
<name>A0A380H1Z9_9STAP</name>
<accession>A0A380H1Z9</accession>